<dbReference type="InterPro" id="IPR050700">
    <property type="entry name" value="YIM1/Zinc_Alcohol_DH_Fams"/>
</dbReference>
<proteinExistence type="predicted"/>
<dbReference type="SUPFAM" id="SSF50129">
    <property type="entry name" value="GroES-like"/>
    <property type="match status" value="1"/>
</dbReference>
<sequence>MKAQVYTAYGMPEVLRLEEVEIPVPKEQEVLVEVYAAAVNSWDWDLLRGQPFVTRLGGLRKPQYPILGADISGRVAAVGSGVQRFKAGDEVFGDISGSGWGGFAEFVSVKETALTLKPENFSFEQAASIPQAAVLALQGLRDKGKLKSGQKVLINGAGGGVGTFGIQYAKGVGAEVTAVDSGDKQNLLLSVGADHVLDYRQEDFTAGGKRYDLIPDVVGNRPVSAIKRALETGGTYVMVGGPMPRILRTLLAAPFSARFEQKTLTVLVHRPNHEDQQVWKELAEAGKIVPVIGRRYPLEETSEALRHLGEGRVQGKAVICIKEQKDDLTRI</sequence>
<dbReference type="SUPFAM" id="SSF51735">
    <property type="entry name" value="NAD(P)-binding Rossmann-fold domains"/>
    <property type="match status" value="1"/>
</dbReference>
<evidence type="ECO:0000313" key="3">
    <source>
        <dbReference type="Proteomes" id="UP000092573"/>
    </source>
</evidence>
<dbReference type="PROSITE" id="PS01162">
    <property type="entry name" value="QOR_ZETA_CRYSTAL"/>
    <property type="match status" value="1"/>
</dbReference>
<dbReference type="InterPro" id="IPR020843">
    <property type="entry name" value="ER"/>
</dbReference>
<dbReference type="Proteomes" id="UP000092573">
    <property type="component" value="Chromosome"/>
</dbReference>
<dbReference type="STRING" id="1462996.AWM70_16175"/>
<reference evidence="2 3" key="1">
    <citation type="submission" date="2016-01" db="EMBL/GenBank/DDBJ databases">
        <title>Complete Genome Sequence of Paenibacillus yonginensis DCY84, a novel Plant Growth-Promoting Bacteria with Elicitation of Induced Systemic Resistance.</title>
        <authorList>
            <person name="Kim Y.J."/>
            <person name="Yang D.C."/>
            <person name="Sukweenadhi J."/>
        </authorList>
    </citation>
    <scope>NUCLEOTIDE SEQUENCE [LARGE SCALE GENOMIC DNA]</scope>
    <source>
        <strain evidence="2 3">DCY84</strain>
    </source>
</reference>
<feature type="domain" description="Enoyl reductase (ER)" evidence="1">
    <location>
        <begin position="10"/>
        <end position="319"/>
    </location>
</feature>
<name>A0A1B1N781_9BACL</name>
<dbReference type="GO" id="GO:0008270">
    <property type="term" value="F:zinc ion binding"/>
    <property type="evidence" value="ECO:0007669"/>
    <property type="project" value="InterPro"/>
</dbReference>
<dbReference type="Pfam" id="PF08240">
    <property type="entry name" value="ADH_N"/>
    <property type="match status" value="1"/>
</dbReference>
<dbReference type="AlphaFoldDB" id="A0A1B1N781"/>
<gene>
    <name evidence="2" type="ORF">AWM70_16175</name>
</gene>
<dbReference type="KEGG" id="pyg:AWM70_16175"/>
<dbReference type="EMBL" id="CP014167">
    <property type="protein sequence ID" value="ANS77286.1"/>
    <property type="molecule type" value="Genomic_DNA"/>
</dbReference>
<organism evidence="2 3">
    <name type="scientific">Paenibacillus yonginensis</name>
    <dbReference type="NCBI Taxonomy" id="1462996"/>
    <lineage>
        <taxon>Bacteria</taxon>
        <taxon>Bacillati</taxon>
        <taxon>Bacillota</taxon>
        <taxon>Bacilli</taxon>
        <taxon>Bacillales</taxon>
        <taxon>Paenibacillaceae</taxon>
        <taxon>Paenibacillus</taxon>
    </lineage>
</organism>
<dbReference type="Gene3D" id="3.90.180.10">
    <property type="entry name" value="Medium-chain alcohol dehydrogenases, catalytic domain"/>
    <property type="match status" value="1"/>
</dbReference>
<dbReference type="Gene3D" id="3.40.50.720">
    <property type="entry name" value="NAD(P)-binding Rossmann-like Domain"/>
    <property type="match status" value="1"/>
</dbReference>
<dbReference type="PANTHER" id="PTHR11695:SF648">
    <property type="entry name" value="ZINC-BINDING OXIDOREDUCTASE"/>
    <property type="match status" value="1"/>
</dbReference>
<protein>
    <submittedName>
        <fullName evidence="2">Alcohol dehydrogenase</fullName>
    </submittedName>
</protein>
<dbReference type="InterPro" id="IPR002364">
    <property type="entry name" value="Quin_OxRdtase/zeta-crystal_CS"/>
</dbReference>
<dbReference type="PANTHER" id="PTHR11695">
    <property type="entry name" value="ALCOHOL DEHYDROGENASE RELATED"/>
    <property type="match status" value="1"/>
</dbReference>
<evidence type="ECO:0000313" key="2">
    <source>
        <dbReference type="EMBL" id="ANS77286.1"/>
    </source>
</evidence>
<dbReference type="Pfam" id="PF13602">
    <property type="entry name" value="ADH_zinc_N_2"/>
    <property type="match status" value="1"/>
</dbReference>
<dbReference type="InterPro" id="IPR036291">
    <property type="entry name" value="NAD(P)-bd_dom_sf"/>
</dbReference>
<accession>A0A1B1N781</accession>
<dbReference type="SMART" id="SM00829">
    <property type="entry name" value="PKS_ER"/>
    <property type="match status" value="1"/>
</dbReference>
<dbReference type="InterPro" id="IPR013154">
    <property type="entry name" value="ADH-like_N"/>
</dbReference>
<keyword evidence="3" id="KW-1185">Reference proteome</keyword>
<dbReference type="GO" id="GO:0016491">
    <property type="term" value="F:oxidoreductase activity"/>
    <property type="evidence" value="ECO:0007669"/>
    <property type="project" value="InterPro"/>
</dbReference>
<dbReference type="OrthoDB" id="9792162at2"/>
<evidence type="ECO:0000259" key="1">
    <source>
        <dbReference type="SMART" id="SM00829"/>
    </source>
</evidence>
<dbReference type="CDD" id="cd08267">
    <property type="entry name" value="MDR1"/>
    <property type="match status" value="1"/>
</dbReference>
<dbReference type="InterPro" id="IPR011032">
    <property type="entry name" value="GroES-like_sf"/>
</dbReference>